<keyword evidence="2" id="KW-1185">Reference proteome</keyword>
<dbReference type="Proteomes" id="UP000237347">
    <property type="component" value="Unassembled WGS sequence"/>
</dbReference>
<dbReference type="AlphaFoldDB" id="A0AAW0KCW0"/>
<evidence type="ECO:0000313" key="1">
    <source>
        <dbReference type="EMBL" id="KAK7836650.1"/>
    </source>
</evidence>
<comment type="caution">
    <text evidence="1">The sequence shown here is derived from an EMBL/GenBank/DDBJ whole genome shotgun (WGS) entry which is preliminary data.</text>
</comment>
<reference evidence="1 2" key="1">
    <citation type="journal article" date="2018" name="Sci. Data">
        <title>The draft genome sequence of cork oak.</title>
        <authorList>
            <person name="Ramos A.M."/>
            <person name="Usie A."/>
            <person name="Barbosa P."/>
            <person name="Barros P.M."/>
            <person name="Capote T."/>
            <person name="Chaves I."/>
            <person name="Simoes F."/>
            <person name="Abreu I."/>
            <person name="Carrasquinho I."/>
            <person name="Faro C."/>
            <person name="Guimaraes J.B."/>
            <person name="Mendonca D."/>
            <person name="Nobrega F."/>
            <person name="Rodrigues L."/>
            <person name="Saibo N.J.M."/>
            <person name="Varela M.C."/>
            <person name="Egas C."/>
            <person name="Matos J."/>
            <person name="Miguel C.M."/>
            <person name="Oliveira M.M."/>
            <person name="Ricardo C.P."/>
            <person name="Goncalves S."/>
        </authorList>
    </citation>
    <scope>NUCLEOTIDE SEQUENCE [LARGE SCALE GENOMIC DNA]</scope>
    <source>
        <strain evidence="2">cv. HL8</strain>
    </source>
</reference>
<proteinExistence type="predicted"/>
<feature type="non-terminal residue" evidence="1">
    <location>
        <position position="153"/>
    </location>
</feature>
<evidence type="ECO:0000313" key="2">
    <source>
        <dbReference type="Proteomes" id="UP000237347"/>
    </source>
</evidence>
<sequence length="153" mass="17669">MCKVLQRCEDTRPGLLERVITVCWGIWKNRNELRIGGKGKAGRTILRNAMNLVDEFLAANEPRAEVQDTRPGLLERVITVCWGIWKNRNELRIGGKGKAGRTILRNAMNLVDDGNLLIPKDRKMSLLMFWPNMQKMFEDYVAWLEECPSMVEH</sequence>
<name>A0AAW0KCW0_QUESU</name>
<protein>
    <submittedName>
        <fullName evidence="1">Uncharacterized protein</fullName>
    </submittedName>
</protein>
<accession>A0AAW0KCW0</accession>
<gene>
    <name evidence="1" type="ORF">CFP56_022247</name>
</gene>
<dbReference type="EMBL" id="PKMF04000347">
    <property type="protein sequence ID" value="KAK7836650.1"/>
    <property type="molecule type" value="Genomic_DNA"/>
</dbReference>
<organism evidence="1 2">
    <name type="scientific">Quercus suber</name>
    <name type="common">Cork oak</name>
    <dbReference type="NCBI Taxonomy" id="58331"/>
    <lineage>
        <taxon>Eukaryota</taxon>
        <taxon>Viridiplantae</taxon>
        <taxon>Streptophyta</taxon>
        <taxon>Embryophyta</taxon>
        <taxon>Tracheophyta</taxon>
        <taxon>Spermatophyta</taxon>
        <taxon>Magnoliopsida</taxon>
        <taxon>eudicotyledons</taxon>
        <taxon>Gunneridae</taxon>
        <taxon>Pentapetalae</taxon>
        <taxon>rosids</taxon>
        <taxon>fabids</taxon>
        <taxon>Fagales</taxon>
        <taxon>Fagaceae</taxon>
        <taxon>Quercus</taxon>
    </lineage>
</organism>